<gene>
    <name evidence="1" type="ORF">THF1A12_40156</name>
</gene>
<sequence length="225" mass="25723">MKKILIVGAIMVAIFTSVLSIVFLFLQVRAWLSQPVEISERERVNSEPFDVSIFVQNKTNSAVSFGLFDIKPKGILQLRTLSNKVFIRWEGVTKYSRPIMPADSLKLENSVYGTYSLDLDRVDWKRLLRAPIADDYCNQYAVNFINPMPSSGLYMELRDESNSSIIQAIYFTEKPDNGSFGLELEESFRKYSTKGSNFTYRYACRTSGHSDRTGAFFKVVDQLTQ</sequence>
<evidence type="ECO:0000313" key="2">
    <source>
        <dbReference type="Proteomes" id="UP001295462"/>
    </source>
</evidence>
<accession>A0AAU9QUQ9</accession>
<name>A0AAU9QUQ9_9VIBR</name>
<organism evidence="1 2">
    <name type="scientific">Vibrio jasicida</name>
    <dbReference type="NCBI Taxonomy" id="766224"/>
    <lineage>
        <taxon>Bacteria</taxon>
        <taxon>Pseudomonadati</taxon>
        <taxon>Pseudomonadota</taxon>
        <taxon>Gammaproteobacteria</taxon>
        <taxon>Vibrionales</taxon>
        <taxon>Vibrionaceae</taxon>
        <taxon>Vibrio</taxon>
    </lineage>
</organism>
<dbReference type="RefSeq" id="WP_409589232.1">
    <property type="nucleotide sequence ID" value="NZ_CAKMTZ010000082.1"/>
</dbReference>
<dbReference type="Proteomes" id="UP001295462">
    <property type="component" value="Unassembled WGS sequence"/>
</dbReference>
<dbReference type="AlphaFoldDB" id="A0AAU9QUQ9"/>
<comment type="caution">
    <text evidence="1">The sequence shown here is derived from an EMBL/GenBank/DDBJ whole genome shotgun (WGS) entry which is preliminary data.</text>
</comment>
<proteinExistence type="predicted"/>
<protein>
    <submittedName>
        <fullName evidence="1">Uncharacterized protein</fullName>
    </submittedName>
</protein>
<reference evidence="1" key="1">
    <citation type="submission" date="2022-01" db="EMBL/GenBank/DDBJ databases">
        <authorList>
            <person name="Lagorce A."/>
        </authorList>
    </citation>
    <scope>NUCLEOTIDE SEQUENCE</scope>
    <source>
        <strain evidence="1">Th15_F1_A12</strain>
    </source>
</reference>
<dbReference type="EMBL" id="CAKMUD010000094">
    <property type="protein sequence ID" value="CAH1599470.1"/>
    <property type="molecule type" value="Genomic_DNA"/>
</dbReference>
<evidence type="ECO:0000313" key="1">
    <source>
        <dbReference type="EMBL" id="CAH1599470.1"/>
    </source>
</evidence>